<keyword evidence="2" id="KW-1185">Reference proteome</keyword>
<organism evidence="2 3">
    <name type="scientific">Coffea arabica</name>
    <name type="common">Arabian coffee</name>
    <dbReference type="NCBI Taxonomy" id="13443"/>
    <lineage>
        <taxon>Eukaryota</taxon>
        <taxon>Viridiplantae</taxon>
        <taxon>Streptophyta</taxon>
        <taxon>Embryophyta</taxon>
        <taxon>Tracheophyta</taxon>
        <taxon>Spermatophyta</taxon>
        <taxon>Magnoliopsida</taxon>
        <taxon>eudicotyledons</taxon>
        <taxon>Gunneridae</taxon>
        <taxon>Pentapetalae</taxon>
        <taxon>asterids</taxon>
        <taxon>lamiids</taxon>
        <taxon>Gentianales</taxon>
        <taxon>Rubiaceae</taxon>
        <taxon>Ixoroideae</taxon>
        <taxon>Gardenieae complex</taxon>
        <taxon>Bertiereae - Coffeeae clade</taxon>
        <taxon>Coffeeae</taxon>
        <taxon>Coffea</taxon>
    </lineage>
</organism>
<dbReference type="InterPro" id="IPR044809">
    <property type="entry name" value="AUF1-like"/>
</dbReference>
<dbReference type="PANTHER" id="PTHR31215">
    <property type="entry name" value="OS05G0510400 PROTEIN-RELATED"/>
    <property type="match status" value="1"/>
</dbReference>
<dbReference type="InterPro" id="IPR036047">
    <property type="entry name" value="F-box-like_dom_sf"/>
</dbReference>
<gene>
    <name evidence="3" type="primary">LOC113703378</name>
</gene>
<dbReference type="AlphaFoldDB" id="A0A6P6TRB8"/>
<dbReference type="SMART" id="SM00256">
    <property type="entry name" value="FBOX"/>
    <property type="match status" value="1"/>
</dbReference>
<dbReference type="OrthoDB" id="812961at2759"/>
<dbReference type="SUPFAM" id="SSF81383">
    <property type="entry name" value="F-box domain"/>
    <property type="match status" value="1"/>
</dbReference>
<dbReference type="CDD" id="cd09917">
    <property type="entry name" value="F-box_SF"/>
    <property type="match status" value="1"/>
</dbReference>
<accession>A0A6P6TRB8</accession>
<reference evidence="3" key="2">
    <citation type="submission" date="2025-08" db="UniProtKB">
        <authorList>
            <consortium name="RefSeq"/>
        </authorList>
    </citation>
    <scope>IDENTIFICATION</scope>
    <source>
        <tissue evidence="3">Leaves</tissue>
    </source>
</reference>
<name>A0A6P6TRB8_COFAR</name>
<dbReference type="Proteomes" id="UP001652660">
    <property type="component" value="Chromosome 1e"/>
</dbReference>
<sequence>MWRRHTERKMKRKDRCCDKVVPTPKRNRKSKSEVKVDEFQRLPDELLLSIFTKMPDFKYVCQCSLVCKRFASVITLVHNVTVTFISKECEVSEDLAHIQNAFDKKMSPQNQITPKMDITCLRQTLKFINCLRKFKDLKSVHIKFSYVETSSSTPLEWKTKFGPELEYVVALLPTSIEKKTKQELSQDQEVGDVTWSLTESELEHSLYRAYGCCQETVVRQTILYMLVEHHSMLHSVTITDSEKQGRLCIQDEQLLELKNSFRNKDLEQIFEEVKIPHIFKVGYVPVVRLPALGYLLKGVILLIFKPKEEPSAGDEDVDDNSALLAWQYDDEEVFRETVREMLVNHKERMHLVPRAAEDAVA</sequence>
<dbReference type="GeneID" id="113703378"/>
<dbReference type="Pfam" id="PF12937">
    <property type="entry name" value="F-box-like"/>
    <property type="match status" value="1"/>
</dbReference>
<evidence type="ECO:0000313" key="2">
    <source>
        <dbReference type="Proteomes" id="UP001652660"/>
    </source>
</evidence>
<protein>
    <submittedName>
        <fullName evidence="3">F-box protein AUF2 isoform X1</fullName>
    </submittedName>
</protein>
<reference evidence="2" key="1">
    <citation type="journal article" date="2025" name="Foods">
        <title>Unveiling the Microbial Signatures of Arabica Coffee Cherries: Insights into Ripeness Specific Diversity, Functional Traits, and Implications for Quality and Safety.</title>
        <authorList>
            <consortium name="RefSeq"/>
            <person name="Tenea G.N."/>
            <person name="Cifuentes V."/>
            <person name="Reyes P."/>
            <person name="Cevallos-Vallejos M."/>
        </authorList>
    </citation>
    <scope>NUCLEOTIDE SEQUENCE [LARGE SCALE GENOMIC DNA]</scope>
</reference>
<dbReference type="InterPro" id="IPR001810">
    <property type="entry name" value="F-box_dom"/>
</dbReference>
<proteinExistence type="predicted"/>
<evidence type="ECO:0000313" key="3">
    <source>
        <dbReference type="RefSeq" id="XP_027080522.1"/>
    </source>
</evidence>
<dbReference type="PROSITE" id="PS50181">
    <property type="entry name" value="FBOX"/>
    <property type="match status" value="1"/>
</dbReference>
<dbReference type="Gene3D" id="1.20.1280.50">
    <property type="match status" value="1"/>
</dbReference>
<dbReference type="RefSeq" id="XP_027080522.1">
    <property type="nucleotide sequence ID" value="XM_027224721.2"/>
</dbReference>
<feature type="domain" description="F-box" evidence="1">
    <location>
        <begin position="36"/>
        <end position="74"/>
    </location>
</feature>
<evidence type="ECO:0000259" key="1">
    <source>
        <dbReference type="PROSITE" id="PS50181"/>
    </source>
</evidence>